<keyword evidence="6" id="KW-0378">Hydrolase</keyword>
<organism evidence="6 7">
    <name type="scientific">Syncephalis pseudoplumigaleata</name>
    <dbReference type="NCBI Taxonomy" id="1712513"/>
    <lineage>
        <taxon>Eukaryota</taxon>
        <taxon>Fungi</taxon>
        <taxon>Fungi incertae sedis</taxon>
        <taxon>Zoopagomycota</taxon>
        <taxon>Zoopagomycotina</taxon>
        <taxon>Zoopagomycetes</taxon>
        <taxon>Zoopagales</taxon>
        <taxon>Piptocephalidaceae</taxon>
        <taxon>Syncephalis</taxon>
    </lineage>
</organism>
<dbReference type="GO" id="GO:0004177">
    <property type="term" value="F:aminopeptidase activity"/>
    <property type="evidence" value="ECO:0007669"/>
    <property type="project" value="UniProtKB-KW"/>
</dbReference>
<comment type="subcellular location">
    <subcellularLocation>
        <location evidence="1">Vacuole membrane</location>
        <topology evidence="1">Single-pass type II membrane protein</topology>
    </subcellularLocation>
</comment>
<keyword evidence="4" id="KW-0325">Glycoprotein</keyword>
<dbReference type="GO" id="GO:0006508">
    <property type="term" value="P:proteolysis"/>
    <property type="evidence" value="ECO:0007669"/>
    <property type="project" value="InterPro"/>
</dbReference>
<keyword evidence="2" id="KW-0031">Aminopeptidase</keyword>
<dbReference type="GO" id="GO:0005774">
    <property type="term" value="C:vacuolar membrane"/>
    <property type="evidence" value="ECO:0007669"/>
    <property type="project" value="UniProtKB-SubCell"/>
</dbReference>
<protein>
    <submittedName>
        <fullName evidence="6">Alpha/Beta hydrolase protein</fullName>
    </submittedName>
</protein>
<keyword evidence="2" id="KW-0645">Protease</keyword>
<reference evidence="7" key="1">
    <citation type="journal article" date="2018" name="Nat. Microbiol.">
        <title>Leveraging single-cell genomics to expand the fungal tree of life.</title>
        <authorList>
            <person name="Ahrendt S.R."/>
            <person name="Quandt C.A."/>
            <person name="Ciobanu D."/>
            <person name="Clum A."/>
            <person name="Salamov A."/>
            <person name="Andreopoulos B."/>
            <person name="Cheng J.F."/>
            <person name="Woyke T."/>
            <person name="Pelin A."/>
            <person name="Henrissat B."/>
            <person name="Reynolds N.K."/>
            <person name="Benny G.L."/>
            <person name="Smith M.E."/>
            <person name="James T.Y."/>
            <person name="Grigoriev I.V."/>
        </authorList>
    </citation>
    <scope>NUCLEOTIDE SEQUENCE [LARGE SCALE GENOMIC DNA]</scope>
    <source>
        <strain evidence="7">Benny S71-1</strain>
    </source>
</reference>
<dbReference type="GO" id="GO:0008236">
    <property type="term" value="F:serine-type peptidase activity"/>
    <property type="evidence" value="ECO:0007669"/>
    <property type="project" value="UniProtKB-KW"/>
</dbReference>
<feature type="domain" description="Peptidase S9 prolyl oligopeptidase catalytic" evidence="5">
    <location>
        <begin position="1"/>
        <end position="84"/>
    </location>
</feature>
<feature type="non-terminal residue" evidence="6">
    <location>
        <position position="84"/>
    </location>
</feature>
<dbReference type="OrthoDB" id="16520at2759"/>
<dbReference type="InterPro" id="IPR001375">
    <property type="entry name" value="Peptidase_S9_cat"/>
</dbReference>
<dbReference type="InterPro" id="IPR050278">
    <property type="entry name" value="Serine_Prot_S9B/DPPIV"/>
</dbReference>
<dbReference type="Pfam" id="PF00326">
    <property type="entry name" value="Peptidase_S9"/>
    <property type="match status" value="1"/>
</dbReference>
<dbReference type="GO" id="GO:0008239">
    <property type="term" value="F:dipeptidyl-peptidase activity"/>
    <property type="evidence" value="ECO:0007669"/>
    <property type="project" value="TreeGrafter"/>
</dbReference>
<dbReference type="Proteomes" id="UP000278143">
    <property type="component" value="Unassembled WGS sequence"/>
</dbReference>
<dbReference type="PANTHER" id="PTHR11731">
    <property type="entry name" value="PROTEASE FAMILY S9B,C DIPEPTIDYL-PEPTIDASE IV-RELATED"/>
    <property type="match status" value="1"/>
</dbReference>
<evidence type="ECO:0000313" key="6">
    <source>
        <dbReference type="EMBL" id="RKP22213.1"/>
    </source>
</evidence>
<sequence>YGGYMAGKVIEANSQVFQAGISVAPVTNWHYYDSIYTERYMLTPQENPDGYEDTGIRDPDGFRHANYLLIHGTGDDNVHFQQSA</sequence>
<dbReference type="Gene3D" id="3.40.50.1820">
    <property type="entry name" value="alpha/beta hydrolase"/>
    <property type="match status" value="1"/>
</dbReference>
<accession>A0A4P9YQW1</accession>
<dbReference type="SUPFAM" id="SSF53474">
    <property type="entry name" value="alpha/beta-Hydrolases"/>
    <property type="match status" value="1"/>
</dbReference>
<evidence type="ECO:0000256" key="4">
    <source>
        <dbReference type="ARBA" id="ARBA00023180"/>
    </source>
</evidence>
<evidence type="ECO:0000313" key="7">
    <source>
        <dbReference type="Proteomes" id="UP000278143"/>
    </source>
</evidence>
<dbReference type="EMBL" id="KZ992407">
    <property type="protein sequence ID" value="RKP22213.1"/>
    <property type="molecule type" value="Genomic_DNA"/>
</dbReference>
<evidence type="ECO:0000256" key="1">
    <source>
        <dbReference type="ARBA" id="ARBA00004576"/>
    </source>
</evidence>
<evidence type="ECO:0000256" key="2">
    <source>
        <dbReference type="ARBA" id="ARBA00022438"/>
    </source>
</evidence>
<dbReference type="PANTHER" id="PTHR11731:SF200">
    <property type="entry name" value="DIPEPTIDYL PEPTIDASE 10, ISOFORM B"/>
    <property type="match status" value="1"/>
</dbReference>
<proteinExistence type="predicted"/>
<gene>
    <name evidence="6" type="ORF">SYNPS1DRAFT_9017</name>
</gene>
<keyword evidence="3" id="KW-0720">Serine protease</keyword>
<keyword evidence="7" id="KW-1185">Reference proteome</keyword>
<dbReference type="AlphaFoldDB" id="A0A4P9YQW1"/>
<name>A0A4P9YQW1_9FUNG</name>
<evidence type="ECO:0000259" key="5">
    <source>
        <dbReference type="Pfam" id="PF00326"/>
    </source>
</evidence>
<evidence type="ECO:0000256" key="3">
    <source>
        <dbReference type="ARBA" id="ARBA00022825"/>
    </source>
</evidence>
<dbReference type="InterPro" id="IPR029058">
    <property type="entry name" value="AB_hydrolase_fold"/>
</dbReference>
<feature type="non-terminal residue" evidence="6">
    <location>
        <position position="1"/>
    </location>
</feature>
<dbReference type="GO" id="GO:0005886">
    <property type="term" value="C:plasma membrane"/>
    <property type="evidence" value="ECO:0007669"/>
    <property type="project" value="TreeGrafter"/>
</dbReference>